<dbReference type="Pfam" id="PF11175">
    <property type="entry name" value="DUF2961"/>
    <property type="match status" value="1"/>
</dbReference>
<protein>
    <recommendedName>
        <fullName evidence="3">DUF2961 domain-containing protein</fullName>
    </recommendedName>
</protein>
<sequence length="139" mass="15615">MKFYLDGDTGLPTITSTGTEDYVGGAWAFQDRLTTESEPRVLTFSAPYFGYPQYEKHDVSKLAPYATAMAPHHGMYRWHLPDPVYFSEDLRVTLQQIGQVGPGLFERSDDVSSVAYWYQAPGGGNTTPAFPPRTDRMPR</sequence>
<comment type="caution">
    <text evidence="1">The sequence shown here is derived from an EMBL/GenBank/DDBJ whole genome shotgun (WGS) entry which is preliminary data.</text>
</comment>
<name>A0A7X5WWH0_STRMQ</name>
<dbReference type="EMBL" id="JAALLH010000001">
    <property type="protein sequence ID" value="NIY62283.1"/>
    <property type="molecule type" value="Genomic_DNA"/>
</dbReference>
<accession>A0A7X5WWH0</accession>
<dbReference type="InterPro" id="IPR021345">
    <property type="entry name" value="DUF2961"/>
</dbReference>
<evidence type="ECO:0000313" key="1">
    <source>
        <dbReference type="EMBL" id="NIY62283.1"/>
    </source>
</evidence>
<evidence type="ECO:0008006" key="3">
    <source>
        <dbReference type="Google" id="ProtNLM"/>
    </source>
</evidence>
<reference evidence="1 2" key="1">
    <citation type="submission" date="2020-02" db="EMBL/GenBank/DDBJ databases">
        <title>Streptomyces malaysiensis DSM14702 (JHCC583434, PFL_A843) Genome sequencing and assembly.</title>
        <authorList>
            <person name="Samborskyy M."/>
        </authorList>
    </citation>
    <scope>NUCLEOTIDE SEQUENCE [LARGE SCALE GENOMIC DNA]</scope>
    <source>
        <strain evidence="1 2">DSM 14702</strain>
    </source>
</reference>
<dbReference type="Gene3D" id="2.60.120.1390">
    <property type="match status" value="1"/>
</dbReference>
<proteinExistence type="predicted"/>
<evidence type="ECO:0000313" key="2">
    <source>
        <dbReference type="Proteomes" id="UP000536624"/>
    </source>
</evidence>
<dbReference type="AlphaFoldDB" id="A0A7X5WWH0"/>
<dbReference type="Proteomes" id="UP000536624">
    <property type="component" value="Unassembled WGS sequence"/>
</dbReference>
<gene>
    <name evidence="1" type="ORF">SMALB_0188</name>
</gene>
<organism evidence="1 2">
    <name type="scientific">Streptomyces malaysiensis</name>
    <dbReference type="NCBI Taxonomy" id="92644"/>
    <lineage>
        <taxon>Bacteria</taxon>
        <taxon>Bacillati</taxon>
        <taxon>Actinomycetota</taxon>
        <taxon>Actinomycetes</taxon>
        <taxon>Kitasatosporales</taxon>
        <taxon>Streptomycetaceae</taxon>
        <taxon>Streptomyces</taxon>
        <taxon>Streptomyces violaceusniger group</taxon>
    </lineage>
</organism>